<gene>
    <name evidence="1" type="ORF">DMAD_11121</name>
</gene>
<dbReference type="EMBL" id="AP029264">
    <property type="protein sequence ID" value="BFF93230.1"/>
    <property type="molecule type" value="Genomic_DNA"/>
</dbReference>
<name>A0AAU9FC45_DROMD</name>
<evidence type="ECO:0000313" key="2">
    <source>
        <dbReference type="Proteomes" id="UP001500889"/>
    </source>
</evidence>
<evidence type="ECO:0000313" key="1">
    <source>
        <dbReference type="EMBL" id="BFF93230.1"/>
    </source>
</evidence>
<dbReference type="Gene3D" id="4.10.60.10">
    <property type="entry name" value="Zinc finger, CCHC-type"/>
    <property type="match status" value="1"/>
</dbReference>
<proteinExistence type="predicted"/>
<keyword evidence="2" id="KW-1185">Reference proteome</keyword>
<dbReference type="GO" id="GO:0008270">
    <property type="term" value="F:zinc ion binding"/>
    <property type="evidence" value="ECO:0007669"/>
    <property type="project" value="InterPro"/>
</dbReference>
<dbReference type="Proteomes" id="UP001500889">
    <property type="component" value="Chromosome U"/>
</dbReference>
<dbReference type="InterPro" id="IPR036875">
    <property type="entry name" value="Znf_CCHC_sf"/>
</dbReference>
<dbReference type="GO" id="GO:0003676">
    <property type="term" value="F:nucleic acid binding"/>
    <property type="evidence" value="ECO:0007669"/>
    <property type="project" value="InterPro"/>
</dbReference>
<accession>A0AAU9FC45</accession>
<organism evidence="1 2">
    <name type="scientific">Drosophila madeirensis</name>
    <name type="common">Fruit fly</name>
    <dbReference type="NCBI Taxonomy" id="30013"/>
    <lineage>
        <taxon>Eukaryota</taxon>
        <taxon>Metazoa</taxon>
        <taxon>Ecdysozoa</taxon>
        <taxon>Arthropoda</taxon>
        <taxon>Hexapoda</taxon>
        <taxon>Insecta</taxon>
        <taxon>Pterygota</taxon>
        <taxon>Neoptera</taxon>
        <taxon>Endopterygota</taxon>
        <taxon>Diptera</taxon>
        <taxon>Brachycera</taxon>
        <taxon>Muscomorpha</taxon>
        <taxon>Ephydroidea</taxon>
        <taxon>Drosophilidae</taxon>
        <taxon>Drosophila</taxon>
        <taxon>Sophophora</taxon>
    </lineage>
</organism>
<protein>
    <recommendedName>
        <fullName evidence="3">CCHC-type domain-containing protein</fullName>
    </recommendedName>
</protein>
<reference evidence="1 2" key="1">
    <citation type="submission" date="2024-02" db="EMBL/GenBank/DDBJ databases">
        <title>A chromosome-level genome assembly of Drosophila madeirensis, a fruit fly species endemic to Madeira island.</title>
        <authorList>
            <person name="Tomihara K."/>
            <person name="Llopart A."/>
            <person name="Yamamoto D."/>
        </authorList>
    </citation>
    <scope>NUCLEOTIDE SEQUENCE [LARGE SCALE GENOMIC DNA]</scope>
    <source>
        <strain evidence="1 2">RF1</strain>
    </source>
</reference>
<dbReference type="AlphaFoldDB" id="A0AAU9FC45"/>
<evidence type="ECO:0008006" key="3">
    <source>
        <dbReference type="Google" id="ProtNLM"/>
    </source>
</evidence>
<sequence length="71" mass="8060">MRPKTTPRRCDKCMEFGHIALNCKSGEDFTKSCYNCAGSPGQRLQNPANVHQTASSRCPLYKKEIQQVKDR</sequence>
<dbReference type="SUPFAM" id="SSF57756">
    <property type="entry name" value="Retrovirus zinc finger-like domains"/>
    <property type="match status" value="1"/>
</dbReference>